<dbReference type="Gene3D" id="3.30.565.10">
    <property type="entry name" value="Histidine kinase-like ATPase, C-terminal domain"/>
    <property type="match status" value="1"/>
</dbReference>
<dbReference type="Gene3D" id="3.30.450.20">
    <property type="entry name" value="PAS domain"/>
    <property type="match status" value="1"/>
</dbReference>
<proteinExistence type="predicted"/>
<evidence type="ECO:0000256" key="7">
    <source>
        <dbReference type="ARBA" id="ARBA00022840"/>
    </source>
</evidence>
<dbReference type="InterPro" id="IPR001789">
    <property type="entry name" value="Sig_transdc_resp-reg_receiver"/>
</dbReference>
<reference evidence="11 12" key="1">
    <citation type="submission" date="2020-08" db="EMBL/GenBank/DDBJ databases">
        <title>Genomic Encyclopedia of Type Strains, Phase IV (KMG-IV): sequencing the most valuable type-strain genomes for metagenomic binning, comparative biology and taxonomic classification.</title>
        <authorList>
            <person name="Goeker M."/>
        </authorList>
    </citation>
    <scope>NUCLEOTIDE SEQUENCE [LARGE SCALE GENOMIC DNA]</scope>
    <source>
        <strain evidence="11 12">DSM 100044</strain>
    </source>
</reference>
<evidence type="ECO:0000256" key="5">
    <source>
        <dbReference type="ARBA" id="ARBA00022741"/>
    </source>
</evidence>
<dbReference type="InterPro" id="IPR011006">
    <property type="entry name" value="CheY-like_superfamily"/>
</dbReference>
<feature type="domain" description="Histidine kinase" evidence="9">
    <location>
        <begin position="156"/>
        <end position="343"/>
    </location>
</feature>
<keyword evidence="7" id="KW-0067">ATP-binding</keyword>
<dbReference type="CDD" id="cd00156">
    <property type="entry name" value="REC"/>
    <property type="match status" value="1"/>
</dbReference>
<dbReference type="SMART" id="SM00448">
    <property type="entry name" value="REC"/>
    <property type="match status" value="1"/>
</dbReference>
<dbReference type="Pfam" id="PF07568">
    <property type="entry name" value="HisKA_2"/>
    <property type="match status" value="1"/>
</dbReference>
<dbReference type="GO" id="GO:0005524">
    <property type="term" value="F:ATP binding"/>
    <property type="evidence" value="ECO:0007669"/>
    <property type="project" value="UniProtKB-KW"/>
</dbReference>
<dbReference type="PROSITE" id="PS50109">
    <property type="entry name" value="HIS_KIN"/>
    <property type="match status" value="1"/>
</dbReference>
<dbReference type="InterPro" id="IPR036890">
    <property type="entry name" value="HATPase_C_sf"/>
</dbReference>
<dbReference type="InterPro" id="IPR011495">
    <property type="entry name" value="Sig_transdc_His_kin_sub2_dim/P"/>
</dbReference>
<evidence type="ECO:0000256" key="2">
    <source>
        <dbReference type="ARBA" id="ARBA00012438"/>
    </source>
</evidence>
<keyword evidence="5" id="KW-0547">Nucleotide-binding</keyword>
<dbReference type="SUPFAM" id="SSF55874">
    <property type="entry name" value="ATPase domain of HSP90 chaperone/DNA topoisomerase II/histidine kinase"/>
    <property type="match status" value="1"/>
</dbReference>
<comment type="catalytic activity">
    <reaction evidence="1">
        <text>ATP + protein L-histidine = ADP + protein N-phospho-L-histidine.</text>
        <dbReference type="EC" id="2.7.13.3"/>
    </reaction>
</comment>
<evidence type="ECO:0000256" key="3">
    <source>
        <dbReference type="ARBA" id="ARBA00022553"/>
    </source>
</evidence>
<evidence type="ECO:0000313" key="12">
    <source>
        <dbReference type="Proteomes" id="UP000546200"/>
    </source>
</evidence>
<keyword evidence="3 8" id="KW-0597">Phosphoprotein</keyword>
<dbReference type="EC" id="2.7.13.3" evidence="2"/>
<feature type="domain" description="Response regulatory" evidence="10">
    <location>
        <begin position="10"/>
        <end position="126"/>
    </location>
</feature>
<name>A0A7W9BGY0_9SPHN</name>
<evidence type="ECO:0000259" key="9">
    <source>
        <dbReference type="PROSITE" id="PS50109"/>
    </source>
</evidence>
<dbReference type="Proteomes" id="UP000546200">
    <property type="component" value="Unassembled WGS sequence"/>
</dbReference>
<evidence type="ECO:0000256" key="1">
    <source>
        <dbReference type="ARBA" id="ARBA00000085"/>
    </source>
</evidence>
<dbReference type="GO" id="GO:0000160">
    <property type="term" value="P:phosphorelay signal transduction system"/>
    <property type="evidence" value="ECO:0007669"/>
    <property type="project" value="InterPro"/>
</dbReference>
<evidence type="ECO:0000259" key="10">
    <source>
        <dbReference type="PROSITE" id="PS50110"/>
    </source>
</evidence>
<dbReference type="SUPFAM" id="SSF52172">
    <property type="entry name" value="CheY-like"/>
    <property type="match status" value="1"/>
</dbReference>
<feature type="modified residue" description="4-aspartylphosphate" evidence="8">
    <location>
        <position position="61"/>
    </location>
</feature>
<accession>A0A7W9BGY0</accession>
<evidence type="ECO:0000256" key="8">
    <source>
        <dbReference type="PROSITE-ProRule" id="PRU00169"/>
    </source>
</evidence>
<gene>
    <name evidence="11" type="ORF">FHS94_003890</name>
</gene>
<dbReference type="EMBL" id="JACIJK010000021">
    <property type="protein sequence ID" value="MBB5717016.1"/>
    <property type="molecule type" value="Genomic_DNA"/>
</dbReference>
<evidence type="ECO:0000256" key="4">
    <source>
        <dbReference type="ARBA" id="ARBA00022679"/>
    </source>
</evidence>
<dbReference type="Pfam" id="PF00072">
    <property type="entry name" value="Response_reg"/>
    <property type="match status" value="1"/>
</dbReference>
<comment type="caution">
    <text evidence="11">The sequence shown here is derived from an EMBL/GenBank/DDBJ whole genome shotgun (WGS) entry which is preliminary data.</text>
</comment>
<protein>
    <recommendedName>
        <fullName evidence="2">histidine kinase</fullName>
        <ecNumber evidence="2">2.7.13.3</ecNumber>
    </recommendedName>
</protein>
<dbReference type="PANTHER" id="PTHR41523">
    <property type="entry name" value="TWO-COMPONENT SYSTEM SENSOR PROTEIN"/>
    <property type="match status" value="1"/>
</dbReference>
<evidence type="ECO:0000313" key="11">
    <source>
        <dbReference type="EMBL" id="MBB5717016.1"/>
    </source>
</evidence>
<evidence type="ECO:0000256" key="6">
    <source>
        <dbReference type="ARBA" id="ARBA00022777"/>
    </source>
</evidence>
<dbReference type="InterPro" id="IPR005467">
    <property type="entry name" value="His_kinase_dom"/>
</dbReference>
<dbReference type="Pfam" id="PF02518">
    <property type="entry name" value="HATPase_c"/>
    <property type="match status" value="1"/>
</dbReference>
<dbReference type="PANTHER" id="PTHR41523:SF8">
    <property type="entry name" value="ETHYLENE RESPONSE SENSOR PROTEIN"/>
    <property type="match status" value="1"/>
</dbReference>
<dbReference type="Gene3D" id="3.40.50.2300">
    <property type="match status" value="1"/>
</dbReference>
<keyword evidence="6 11" id="KW-0418">Kinase</keyword>
<dbReference type="InterPro" id="IPR003594">
    <property type="entry name" value="HATPase_dom"/>
</dbReference>
<sequence length="343" mass="38158">MMEFQSSTMRVFTVDDTPDDRALVRREVEALFPGCQVIEAGSRNEFEAGLAEDSFDLVVTDLELKWGNGREVLERSRTEWPNCPVVMFTDSGDETTAVELMKAGLDDYVVKSARQLPRLRVSLRLAVENARTRTALTERERQLAAALEHEQTIVRELHHRVKNNLQTISSLLQFRAMISGGEVARELEEVAGRMHALSAVQARIYETGALDRVDFAAALGDMAQEMAKIHADRGLKLRCEFEGSLELDVARAMPLSLLCYEAILNALKHAWPRERAGELTVTLRADVKPHRIVIRDDGQGFEKGEVARGMGSRLMARLGKEAGVELFTVSALGKGTSVELLLP</sequence>
<dbReference type="AlphaFoldDB" id="A0A7W9BGY0"/>
<keyword evidence="12" id="KW-1185">Reference proteome</keyword>
<organism evidence="11 12">
    <name type="scientific">Sphingomonas aerophila</name>
    <dbReference type="NCBI Taxonomy" id="1344948"/>
    <lineage>
        <taxon>Bacteria</taxon>
        <taxon>Pseudomonadati</taxon>
        <taxon>Pseudomonadota</taxon>
        <taxon>Alphaproteobacteria</taxon>
        <taxon>Sphingomonadales</taxon>
        <taxon>Sphingomonadaceae</taxon>
        <taxon>Sphingomonas</taxon>
    </lineage>
</organism>
<keyword evidence="4" id="KW-0808">Transferase</keyword>
<dbReference type="GO" id="GO:0004673">
    <property type="term" value="F:protein histidine kinase activity"/>
    <property type="evidence" value="ECO:0007669"/>
    <property type="project" value="UniProtKB-EC"/>
</dbReference>
<dbReference type="PROSITE" id="PS50110">
    <property type="entry name" value="RESPONSE_REGULATORY"/>
    <property type="match status" value="1"/>
</dbReference>